<dbReference type="PROSITE" id="PS51194">
    <property type="entry name" value="HELICASE_CTER"/>
    <property type="match status" value="1"/>
</dbReference>
<dbReference type="Gene3D" id="3.40.50.300">
    <property type="entry name" value="P-loop containing nucleotide triphosphate hydrolases"/>
    <property type="match status" value="2"/>
</dbReference>
<proteinExistence type="predicted"/>
<name>A0A6C0L1M7_9ZZZZ</name>
<dbReference type="SMART" id="SM00490">
    <property type="entry name" value="HELICc"/>
    <property type="match status" value="1"/>
</dbReference>
<dbReference type="Pfam" id="PF00271">
    <property type="entry name" value="Helicase_C"/>
    <property type="match status" value="1"/>
</dbReference>
<dbReference type="InterPro" id="IPR027417">
    <property type="entry name" value="P-loop_NTPase"/>
</dbReference>
<evidence type="ECO:0000259" key="1">
    <source>
        <dbReference type="PROSITE" id="PS51194"/>
    </source>
</evidence>
<dbReference type="SUPFAM" id="SSF52540">
    <property type="entry name" value="P-loop containing nucleoside triphosphate hydrolases"/>
    <property type="match status" value="2"/>
</dbReference>
<dbReference type="GO" id="GO:0005524">
    <property type="term" value="F:ATP binding"/>
    <property type="evidence" value="ECO:0007669"/>
    <property type="project" value="InterPro"/>
</dbReference>
<dbReference type="InterPro" id="IPR000330">
    <property type="entry name" value="SNF2_N"/>
</dbReference>
<dbReference type="AlphaFoldDB" id="A0A6C0L1M7"/>
<dbReference type="Pfam" id="PF00176">
    <property type="entry name" value="SNF2-rel_dom"/>
    <property type="match status" value="1"/>
</dbReference>
<dbReference type="EMBL" id="MN741007">
    <property type="protein sequence ID" value="QHU22428.1"/>
    <property type="molecule type" value="Genomic_DNA"/>
</dbReference>
<organism evidence="2">
    <name type="scientific">viral metagenome</name>
    <dbReference type="NCBI Taxonomy" id="1070528"/>
    <lineage>
        <taxon>unclassified sequences</taxon>
        <taxon>metagenomes</taxon>
        <taxon>organismal metagenomes</taxon>
    </lineage>
</organism>
<dbReference type="SMART" id="SM00487">
    <property type="entry name" value="DEXDc"/>
    <property type="match status" value="1"/>
</dbReference>
<accession>A0A6C0L1M7</accession>
<reference evidence="2" key="1">
    <citation type="journal article" date="2020" name="Nature">
        <title>Giant virus diversity and host interactions through global metagenomics.</title>
        <authorList>
            <person name="Schulz F."/>
            <person name="Roux S."/>
            <person name="Paez-Espino D."/>
            <person name="Jungbluth S."/>
            <person name="Walsh D.A."/>
            <person name="Denef V.J."/>
            <person name="McMahon K.D."/>
            <person name="Konstantinidis K.T."/>
            <person name="Eloe-Fadrosh E.A."/>
            <person name="Kyrpides N.C."/>
            <person name="Woyke T."/>
        </authorList>
    </citation>
    <scope>NUCLEOTIDE SEQUENCE</scope>
    <source>
        <strain evidence="2">GVMAG-S-ERX555907-102</strain>
    </source>
</reference>
<feature type="domain" description="Helicase C-terminal" evidence="1">
    <location>
        <begin position="487"/>
        <end position="680"/>
    </location>
</feature>
<evidence type="ECO:0000313" key="2">
    <source>
        <dbReference type="EMBL" id="QHU22428.1"/>
    </source>
</evidence>
<dbReference type="InterPro" id="IPR014001">
    <property type="entry name" value="Helicase_ATP-bd"/>
</dbReference>
<dbReference type="InterPro" id="IPR001650">
    <property type="entry name" value="Helicase_C-like"/>
</dbReference>
<sequence>MSDSVPANIAIKYKYPHFGDIEFQKKIALKQEFKYPYTVPNGQISNNKLCQHEEFVLSPHQEFIKNFIHPSTPYNGILLYHGMGTGKTCTAIGVTEQFRHVHKYNKNFNKIWVIASTNVQENFKLQLFNIDKLEKKNGIWNLDSCVGPALLQELQNYDLQNMDKHMIADKINDNIQKYYVFSGYVEFANKIGGILRNINVKDEKKRYRIVKEKLNTQFGNCLLVIDEAHNVRDISEGGKKTSRKRVTSAMKLLTTYVKKNKILLLSGTPMYNDSREIIFLLNILRRNDGLSEIKLNEVFDKNGDLLINEEGEAIGEKILTIKANGYISFVRGENPYIFPFKIYPSDYNSKYSTLRKGFVYPDKQYNGDDIPKTHHFLDLYMTKMSEKQLKVYKFFTKKKLEKPSNGHVNGDESIIGNEAGENYMYTELHNSIYALNITYPTNKPDEYLVGKNGLDSVVVKDEHNKFKYRNKDKNIFDEDKIGDYSAKIKSILEIIKQSKGIILIYSQFKDAGLLPLALALEELGMTRLNPQDNLFSKSARKNEKKIFPKKYTMITGDANHSRNNYRDIKIINKAENVDGDLCKIVLITQAGSEGIDFKNLRQVHILEPWWNLNRMDQIVGRAIRNCSHKDLDIKNRNCQIFLHGTYIDAETESVDMMVYRKCEEKARKIGKVQSILKSVSIDCIINENQKDFAKLEEELEIELSTNDKIDKKFSVRDKPYSLVCDYQKNCEYKCQNDSLTGMEPPDKTTFAYHHSLKHQLIRQIKKLFLKRHVYKFEEIAKECGMEEKDIDTYSALTYLVNNEAEIILDKFGKKGRIINAKNLYVFQPIELNDSYSSLYDKMRPLKHKPLCINVSKHRTKSSENDEVVVTGTNGLSSKVVMNSSITASGRTFEKIVNNFEIGMKINGSLKDKSKDFYTNYALIVQKLKELSPKIKISEKQKQKWLVEHILESMPFKHELALVNYIFQDKTETELMSMCKNYYEKNFIFKFMEGQILFLIDLADKNSDYGDKAHLYDSHIKLYYKPKEEIKFKPLTQSQKKEGQGEIIRILKSVKLDKKKFGKYIVFIGHYEKDKNSPNQLKTKKVEDMHKSKKNKGRVFKNEIPKDMYPVLNSIIGEEVITPRIFIKEQLAVVLEIVSKYFSKKDNIVFINKLQNAENNVKEL</sequence>
<protein>
    <recommendedName>
        <fullName evidence="1">Helicase C-terminal domain-containing protein</fullName>
    </recommendedName>
</protein>